<gene>
    <name evidence="2" type="ORF">HPBE_LOCUS8264</name>
</gene>
<sequence>MHTLAAVILGVLPFSSALICYENDDKGNVQEVYNKHWSYCALIPESEHAEGRVFGIGKDVDNVEPYDNAFQQSDSLYKVLTVCLYEKYELGKLSPRFARAEFMFRCVCNYDRCNSHQTFKGYLKAVKQDNE</sequence>
<keyword evidence="1" id="KW-0732">Signal</keyword>
<accession>A0A183FLT5</accession>
<dbReference type="OrthoDB" id="5840767at2759"/>
<name>A0A183FLT5_HELPZ</name>
<organism evidence="3 4">
    <name type="scientific">Heligmosomoides polygyrus</name>
    <name type="common">Parasitic roundworm</name>
    <dbReference type="NCBI Taxonomy" id="6339"/>
    <lineage>
        <taxon>Eukaryota</taxon>
        <taxon>Metazoa</taxon>
        <taxon>Ecdysozoa</taxon>
        <taxon>Nematoda</taxon>
        <taxon>Chromadorea</taxon>
        <taxon>Rhabditida</taxon>
        <taxon>Rhabditina</taxon>
        <taxon>Rhabditomorpha</taxon>
        <taxon>Strongyloidea</taxon>
        <taxon>Heligmosomidae</taxon>
        <taxon>Heligmosomoides</taxon>
    </lineage>
</organism>
<proteinExistence type="predicted"/>
<protein>
    <submittedName>
        <fullName evidence="2 4">Uncharacterized protein</fullName>
    </submittedName>
</protein>
<reference evidence="2 3" key="1">
    <citation type="submission" date="2018-11" db="EMBL/GenBank/DDBJ databases">
        <authorList>
            <consortium name="Pathogen Informatics"/>
        </authorList>
    </citation>
    <scope>NUCLEOTIDE SEQUENCE [LARGE SCALE GENOMIC DNA]</scope>
</reference>
<dbReference type="EMBL" id="UZAH01026104">
    <property type="protein sequence ID" value="VDO75633.1"/>
    <property type="molecule type" value="Genomic_DNA"/>
</dbReference>
<evidence type="ECO:0000256" key="1">
    <source>
        <dbReference type="SAM" id="SignalP"/>
    </source>
</evidence>
<accession>A0A3P7ZD26</accession>
<evidence type="ECO:0000313" key="3">
    <source>
        <dbReference type="Proteomes" id="UP000050761"/>
    </source>
</evidence>
<dbReference type="AlphaFoldDB" id="A0A183FLT5"/>
<evidence type="ECO:0000313" key="4">
    <source>
        <dbReference type="WBParaSite" id="HPBE_0000826301-mRNA-1"/>
    </source>
</evidence>
<dbReference type="InterPro" id="IPR035291">
    <property type="entry name" value="DUF5354"/>
</dbReference>
<evidence type="ECO:0000313" key="2">
    <source>
        <dbReference type="EMBL" id="VDO75633.1"/>
    </source>
</evidence>
<dbReference type="Pfam" id="PF17305">
    <property type="entry name" value="DUF5354"/>
    <property type="match status" value="1"/>
</dbReference>
<feature type="chain" id="PRO_5044551494" evidence="1">
    <location>
        <begin position="18"/>
        <end position="131"/>
    </location>
</feature>
<keyword evidence="3" id="KW-1185">Reference proteome</keyword>
<dbReference type="WBParaSite" id="HPBE_0000826301-mRNA-1">
    <property type="protein sequence ID" value="HPBE_0000826301-mRNA-1"/>
    <property type="gene ID" value="HPBE_0000826301"/>
</dbReference>
<dbReference type="Proteomes" id="UP000050761">
    <property type="component" value="Unassembled WGS sequence"/>
</dbReference>
<reference evidence="4" key="2">
    <citation type="submission" date="2019-09" db="UniProtKB">
        <authorList>
            <consortium name="WormBaseParasite"/>
        </authorList>
    </citation>
    <scope>IDENTIFICATION</scope>
</reference>
<feature type="signal peptide" evidence="1">
    <location>
        <begin position="1"/>
        <end position="17"/>
    </location>
</feature>